<dbReference type="RefSeq" id="WP_135416533.1">
    <property type="nucleotide sequence ID" value="NZ_SRLB01000012.1"/>
</dbReference>
<reference evidence="1 2" key="1">
    <citation type="submission" date="2019-04" db="EMBL/GenBank/DDBJ databases">
        <authorList>
            <person name="Feng G."/>
            <person name="Zhu H."/>
        </authorList>
    </citation>
    <scope>NUCLEOTIDE SEQUENCE [LARGE SCALE GENOMIC DNA]</scope>
    <source>
        <strain evidence="1 2">6HR-1</strain>
    </source>
</reference>
<keyword evidence="2" id="KW-1185">Reference proteome</keyword>
<gene>
    <name evidence="1" type="ORF">EU555_18235</name>
</gene>
<name>A0A4Z0NNP7_9HYPH</name>
<comment type="caution">
    <text evidence="1">The sequence shown here is derived from an EMBL/GenBank/DDBJ whole genome shotgun (WGS) entry which is preliminary data.</text>
</comment>
<sequence>MTRGVKKLLARQETGQILVLTFTGETEAPKVYRLHPSNRVVRADVADRAIREHRIRPGGDSLFADALAQTWRAPS</sequence>
<protein>
    <submittedName>
        <fullName evidence="1">Uncharacterized protein</fullName>
    </submittedName>
</protein>
<dbReference type="Proteomes" id="UP000297535">
    <property type="component" value="Unassembled WGS sequence"/>
</dbReference>
<evidence type="ECO:0000313" key="1">
    <source>
        <dbReference type="EMBL" id="TGD98084.1"/>
    </source>
</evidence>
<organism evidence="1 2">
    <name type="scientific">Methylobacterium nonmethylotrophicum</name>
    <dbReference type="NCBI Taxonomy" id="1141884"/>
    <lineage>
        <taxon>Bacteria</taxon>
        <taxon>Pseudomonadati</taxon>
        <taxon>Pseudomonadota</taxon>
        <taxon>Alphaproteobacteria</taxon>
        <taxon>Hyphomicrobiales</taxon>
        <taxon>Methylobacteriaceae</taxon>
        <taxon>Methylobacterium</taxon>
    </lineage>
</organism>
<dbReference type="EMBL" id="SRLB01000012">
    <property type="protein sequence ID" value="TGD98084.1"/>
    <property type="molecule type" value="Genomic_DNA"/>
</dbReference>
<accession>A0A4Z0NNP7</accession>
<dbReference type="AlphaFoldDB" id="A0A4Z0NNP7"/>
<evidence type="ECO:0000313" key="2">
    <source>
        <dbReference type="Proteomes" id="UP000297535"/>
    </source>
</evidence>
<proteinExistence type="predicted"/>